<dbReference type="OrthoDB" id="9815847at2"/>
<dbReference type="Proteomes" id="UP000249688">
    <property type="component" value="Unassembled WGS sequence"/>
</dbReference>
<evidence type="ECO:0000256" key="1">
    <source>
        <dbReference type="ARBA" id="ARBA00022748"/>
    </source>
</evidence>
<name>A0A2W7IGS1_9PROT</name>
<evidence type="ECO:0000313" key="3">
    <source>
        <dbReference type="Proteomes" id="UP000249688"/>
    </source>
</evidence>
<gene>
    <name evidence="2" type="ORF">C8P66_1106</name>
</gene>
<dbReference type="AlphaFoldDB" id="A0A2W7IGS1"/>
<dbReference type="RefSeq" id="WP_111398087.1">
    <property type="nucleotide sequence ID" value="NZ_QKYU01000010.1"/>
</dbReference>
<evidence type="ECO:0000313" key="2">
    <source>
        <dbReference type="EMBL" id="PZW45809.1"/>
    </source>
</evidence>
<dbReference type="GO" id="GO:0017004">
    <property type="term" value="P:cytochrome complex assembly"/>
    <property type="evidence" value="ECO:0007669"/>
    <property type="project" value="UniProtKB-KW"/>
</dbReference>
<keyword evidence="3" id="KW-1185">Reference proteome</keyword>
<organism evidence="2 3">
    <name type="scientific">Humitalea rosea</name>
    <dbReference type="NCBI Taxonomy" id="990373"/>
    <lineage>
        <taxon>Bacteria</taxon>
        <taxon>Pseudomonadati</taxon>
        <taxon>Pseudomonadota</taxon>
        <taxon>Alphaproteobacteria</taxon>
        <taxon>Acetobacterales</taxon>
        <taxon>Roseomonadaceae</taxon>
        <taxon>Humitalea</taxon>
    </lineage>
</organism>
<keyword evidence="1" id="KW-0201">Cytochrome c-type biogenesis</keyword>
<sequence>MSWLLQLGLALVALAPLAWALWRPRPARARREADLALFHAQIAELDRERDAGRLDEAAHAAALVEVQRRLLAAPAVAPATRPRRSAALLPALIPLLPAAAFGLYLWHGKPGLPDAPLVERQAQARQDEAVIASLRQRLEQMEPTSDARRQGLVLLGSAEQGRGNTAAAAEAWGAALAIRYDPALAADLIELQIERGETQAAMGLLARALVAAPTQPRLRFLAGLAAARAGHAEGARRIWTDLLAEAPADAPWRPLVERALAELP</sequence>
<dbReference type="EMBL" id="QKYU01000010">
    <property type="protein sequence ID" value="PZW45809.1"/>
    <property type="molecule type" value="Genomic_DNA"/>
</dbReference>
<comment type="caution">
    <text evidence="2">The sequence shown here is derived from an EMBL/GenBank/DDBJ whole genome shotgun (WGS) entry which is preliminary data.</text>
</comment>
<dbReference type="InterPro" id="IPR017560">
    <property type="entry name" value="Cyt_c_biogenesis_CcmI"/>
</dbReference>
<dbReference type="Gene3D" id="1.25.40.10">
    <property type="entry name" value="Tetratricopeptide repeat domain"/>
    <property type="match status" value="1"/>
</dbReference>
<accession>A0A2W7IGS1</accession>
<proteinExistence type="predicted"/>
<dbReference type="InterPro" id="IPR011990">
    <property type="entry name" value="TPR-like_helical_dom_sf"/>
</dbReference>
<reference evidence="2 3" key="1">
    <citation type="submission" date="2018-06" db="EMBL/GenBank/DDBJ databases">
        <title>Genomic Encyclopedia of Archaeal and Bacterial Type Strains, Phase II (KMG-II): from individual species to whole genera.</title>
        <authorList>
            <person name="Goeker M."/>
        </authorList>
    </citation>
    <scope>NUCLEOTIDE SEQUENCE [LARGE SCALE GENOMIC DNA]</scope>
    <source>
        <strain evidence="2 3">DSM 24525</strain>
    </source>
</reference>
<dbReference type="NCBIfam" id="TIGR03142">
    <property type="entry name" value="cytochro_ccmI"/>
    <property type="match status" value="1"/>
</dbReference>
<dbReference type="SUPFAM" id="SSF48452">
    <property type="entry name" value="TPR-like"/>
    <property type="match status" value="1"/>
</dbReference>
<protein>
    <submittedName>
        <fullName evidence="2">Cytochrome c-type biogenesis protein CcmH</fullName>
    </submittedName>
</protein>